<dbReference type="EMBL" id="CP034460">
    <property type="protein sequence ID" value="QBM89952.1"/>
    <property type="molecule type" value="Genomic_DNA"/>
</dbReference>
<feature type="transmembrane region" description="Helical" evidence="1">
    <location>
        <begin position="51"/>
        <end position="69"/>
    </location>
</feature>
<proteinExistence type="predicted"/>
<dbReference type="Proteomes" id="UP000292447">
    <property type="component" value="Chromosome V"/>
</dbReference>
<keyword evidence="1" id="KW-0812">Transmembrane</keyword>
<keyword evidence="1" id="KW-0472">Membrane</keyword>
<keyword evidence="3" id="KW-1185">Reference proteome</keyword>
<accession>A0A4P6XQX7</accession>
<evidence type="ECO:0008006" key="4">
    <source>
        <dbReference type="Google" id="ProtNLM"/>
    </source>
</evidence>
<dbReference type="AlphaFoldDB" id="A0A4P6XQX7"/>
<evidence type="ECO:0000256" key="1">
    <source>
        <dbReference type="SAM" id="Phobius"/>
    </source>
</evidence>
<organism evidence="2 3">
    <name type="scientific">Metschnikowia aff. pulcherrima</name>
    <dbReference type="NCBI Taxonomy" id="2163413"/>
    <lineage>
        <taxon>Eukaryota</taxon>
        <taxon>Fungi</taxon>
        <taxon>Dikarya</taxon>
        <taxon>Ascomycota</taxon>
        <taxon>Saccharomycotina</taxon>
        <taxon>Pichiomycetes</taxon>
        <taxon>Metschnikowiaceae</taxon>
        <taxon>Metschnikowia</taxon>
    </lineage>
</organism>
<keyword evidence="1" id="KW-1133">Transmembrane helix</keyword>
<reference evidence="3" key="1">
    <citation type="submission" date="2019-03" db="EMBL/GenBank/DDBJ databases">
        <title>Snf2 controls pulcherriminic acid biosynthesis and connects pigmentation and antifungal activity of the yeast Metschnikowia pulcherrima.</title>
        <authorList>
            <person name="Gore-Lloyd D."/>
            <person name="Sumann I."/>
            <person name="Brachmann A.O."/>
            <person name="Schneeberger K."/>
            <person name="Ortiz-Merino R.A."/>
            <person name="Moreno-Beltran M."/>
            <person name="Schlaefli M."/>
            <person name="Kirner P."/>
            <person name="Santos Kron A."/>
            <person name="Wolfe K.H."/>
            <person name="Piel J."/>
            <person name="Ahrens C.H."/>
            <person name="Henk D."/>
            <person name="Freimoser F.M."/>
        </authorList>
    </citation>
    <scope>NUCLEOTIDE SEQUENCE [LARGE SCALE GENOMIC DNA]</scope>
    <source>
        <strain evidence="3">APC 1.2</strain>
    </source>
</reference>
<sequence>MLSMLRPRARIGLPGSGYMLRTAPIPKFYGPNMARFYSRNIPVRKEKVPRIRYLFAVVLLLYGLLHYVTTKVNKKAPRTSFSEREFEQYEKETGLKRRLKLVPAEKNNQYAFYAVPFAHNLTEILQQLKQVVPEGKELKVIYPQELIDKEIEDQGRYSYLLEDLKSQGRLLPKGLITALVKQEVKLFMNTTKGQYDTNIILMNYPQLTDEAIKFENDVADVNTCIVLPDFEKQAAAELGDDSVRQLNNVIGYFDIVDKVKKL</sequence>
<protein>
    <recommendedName>
        <fullName evidence="4">Altered inheritance of mitochondria protein 36, mitochondrial</fullName>
    </recommendedName>
</protein>
<gene>
    <name evidence="2" type="ORF">METSCH_E01890</name>
</gene>
<evidence type="ECO:0000313" key="2">
    <source>
        <dbReference type="EMBL" id="QBM89952.1"/>
    </source>
</evidence>
<name>A0A4P6XQX7_9ASCO</name>
<evidence type="ECO:0000313" key="3">
    <source>
        <dbReference type="Proteomes" id="UP000292447"/>
    </source>
</evidence>